<evidence type="ECO:0000313" key="2">
    <source>
        <dbReference type="EMBL" id="NJP33914.1"/>
    </source>
</evidence>
<dbReference type="EMBL" id="JAATEO010000019">
    <property type="protein sequence ID" value="NJP33914.1"/>
    <property type="molecule type" value="Genomic_DNA"/>
</dbReference>
<feature type="compositionally biased region" description="Basic and acidic residues" evidence="1">
    <location>
        <begin position="143"/>
        <end position="153"/>
    </location>
</feature>
<sequence length="170" mass="18162">MQVTEALDAIAALIRASEHPDITDVARYGTDTRAGGQSPSGVKVIYQSGSAAMLWAADAPRPAPAPVPLPAEMPPPAQRATRLLMFTVQLLDVARPPIFKSWEPCGFPDVHLTPAALRITCQDGSTLYLRVTAATGPTGDPTEDPHPDYRFPEGVRTWPPVVSAQSVVPE</sequence>
<dbReference type="RefSeq" id="WP_168002271.1">
    <property type="nucleotide sequence ID" value="NZ_JAATEO010000019.1"/>
</dbReference>
<evidence type="ECO:0000313" key="3">
    <source>
        <dbReference type="Proteomes" id="UP000783871"/>
    </source>
</evidence>
<proteinExistence type="predicted"/>
<protein>
    <submittedName>
        <fullName evidence="2">Uncharacterized protein</fullName>
    </submittedName>
</protein>
<organism evidence="2 3">
    <name type="scientific">Micromonospora thermarum</name>
    <dbReference type="NCBI Taxonomy" id="2720024"/>
    <lineage>
        <taxon>Bacteria</taxon>
        <taxon>Bacillati</taxon>
        <taxon>Actinomycetota</taxon>
        <taxon>Actinomycetes</taxon>
        <taxon>Micromonosporales</taxon>
        <taxon>Micromonosporaceae</taxon>
        <taxon>Micromonospora</taxon>
    </lineage>
</organism>
<dbReference type="Proteomes" id="UP000783871">
    <property type="component" value="Unassembled WGS sequence"/>
</dbReference>
<comment type="caution">
    <text evidence="2">The sequence shown here is derived from an EMBL/GenBank/DDBJ whole genome shotgun (WGS) entry which is preliminary data.</text>
</comment>
<gene>
    <name evidence="2" type="ORF">HCJ94_18470</name>
</gene>
<evidence type="ECO:0000256" key="1">
    <source>
        <dbReference type="SAM" id="MobiDB-lite"/>
    </source>
</evidence>
<keyword evidence="3" id="KW-1185">Reference proteome</keyword>
<feature type="region of interest" description="Disordered" evidence="1">
    <location>
        <begin position="135"/>
        <end position="155"/>
    </location>
</feature>
<reference evidence="2 3" key="1">
    <citation type="submission" date="2020-03" db="EMBL/GenBank/DDBJ databases">
        <title>WGS of actinomycetes isolated from Thailand.</title>
        <authorList>
            <person name="Thawai C."/>
        </authorList>
    </citation>
    <scope>NUCLEOTIDE SEQUENCE [LARGE SCALE GENOMIC DNA]</scope>
    <source>
        <strain evidence="2 3">HSS6-12</strain>
    </source>
</reference>
<name>A0ABX0ZAB4_9ACTN</name>
<accession>A0ABX0ZAB4</accession>